<dbReference type="InterPro" id="IPR011123">
    <property type="entry name" value="Y_Y_Y"/>
</dbReference>
<evidence type="ECO:0000256" key="7">
    <source>
        <dbReference type="PROSITE-ProRule" id="PRU00169"/>
    </source>
</evidence>
<dbReference type="SMART" id="SM00448">
    <property type="entry name" value="REC"/>
    <property type="match status" value="1"/>
</dbReference>
<dbReference type="Gene3D" id="3.30.565.10">
    <property type="entry name" value="Histidine kinase-like ATPase, C-terminal domain"/>
    <property type="match status" value="1"/>
</dbReference>
<evidence type="ECO:0000259" key="8">
    <source>
        <dbReference type="PROSITE" id="PS01124"/>
    </source>
</evidence>
<dbReference type="SMART" id="SM00342">
    <property type="entry name" value="HTH_ARAC"/>
    <property type="match status" value="1"/>
</dbReference>
<dbReference type="Proteomes" id="UP000677244">
    <property type="component" value="Unassembled WGS sequence"/>
</dbReference>
<organism evidence="11 12">
    <name type="scientific">Niastella soli</name>
    <dbReference type="NCBI Taxonomy" id="2821487"/>
    <lineage>
        <taxon>Bacteria</taxon>
        <taxon>Pseudomonadati</taxon>
        <taxon>Bacteroidota</taxon>
        <taxon>Chitinophagia</taxon>
        <taxon>Chitinophagales</taxon>
        <taxon>Chitinophagaceae</taxon>
        <taxon>Niastella</taxon>
    </lineage>
</organism>
<name>A0ABS3YRV0_9BACT</name>
<dbReference type="SUPFAM" id="SSF55874">
    <property type="entry name" value="ATPase domain of HSP90 chaperone/DNA topoisomerase II/histidine kinase"/>
    <property type="match status" value="1"/>
</dbReference>
<evidence type="ECO:0000256" key="1">
    <source>
        <dbReference type="ARBA" id="ARBA00000085"/>
    </source>
</evidence>
<dbReference type="InterPro" id="IPR018062">
    <property type="entry name" value="HTH_AraC-typ_CS"/>
</dbReference>
<dbReference type="PRINTS" id="PR00344">
    <property type="entry name" value="BCTRLSENSOR"/>
</dbReference>
<dbReference type="EC" id="2.7.13.3" evidence="2"/>
<feature type="domain" description="HTH araC/xylS-type" evidence="8">
    <location>
        <begin position="1358"/>
        <end position="1457"/>
    </location>
</feature>
<dbReference type="Gene3D" id="2.130.10.10">
    <property type="entry name" value="YVTN repeat-like/Quinoprotein amine dehydrogenase"/>
    <property type="match status" value="3"/>
</dbReference>
<comment type="caution">
    <text evidence="11">The sequence shown here is derived from an EMBL/GenBank/DDBJ whole genome shotgun (WGS) entry which is preliminary data.</text>
</comment>
<proteinExistence type="predicted"/>
<dbReference type="Pfam" id="PF00072">
    <property type="entry name" value="Response_reg"/>
    <property type="match status" value="1"/>
</dbReference>
<reference evidence="11 12" key="1">
    <citation type="submission" date="2021-03" db="EMBL/GenBank/DDBJ databases">
        <title>Assistant Professor.</title>
        <authorList>
            <person name="Huq M.A."/>
        </authorList>
    </citation>
    <scope>NUCLEOTIDE SEQUENCE [LARGE SCALE GENOMIC DNA]</scope>
    <source>
        <strain evidence="11 12">MAH-29</strain>
    </source>
</reference>
<dbReference type="SUPFAM" id="SSF52172">
    <property type="entry name" value="CheY-like"/>
    <property type="match status" value="1"/>
</dbReference>
<dbReference type="CDD" id="cd00082">
    <property type="entry name" value="HisKA"/>
    <property type="match status" value="1"/>
</dbReference>
<dbReference type="Gene3D" id="1.10.287.130">
    <property type="match status" value="1"/>
</dbReference>
<sequence>MKRIPPYCFWLLIFQLLAVTTLFAQPKCKIEHYSTEDGLSHDIITSIYKDREGFMWFGTWNGINRFDGQRFVAYKSFPGDQSSLKSNRLDQIMEDDFLHLWIQGYDGQIYRFNKRTEKMRPLSSIVKLPPRNKYSFRRILSTTKGRIWIETQNEGLLLVTSPQADSSAFYAYQEGLSKEFNLPSNQIYFFKELKNGEIWVGTQKGLVCLKQDDKGVYKNIPIDFIPTGIAFTCVTTDANESVLWFGGNDGRLYVKQPDGTFGVRLFCKSAINGLLLNKDQTRLYATSVGGELLALNFGHGFTTTSQLINDPGNALRSIYEDHTGHLWVEPQREGVIRVDPVTGKSKTYHQQNNSKYNYSGDHFGVFEDNQQRVWVNLKGGGFGYYDSVTDKVDYFYNEPNAPNHQFSNIAIISYYDPAGLLWLRTEERGIEKITFQRNPFEQHLLINPGTFRSDNEVRGLLEDRKKRLWIGGKGGKLYVYDNGKPVDNLFANMPADGLGLVYSMLQDRTGAIWLGTKAHGLYKAVPLNAAETKYQLYHYLHKPEDPGSITNNEVYSLLEDKAGRIWVASFETGLDLVVTEGDRVTFVHDRNALSDYPVNLFHKIRHMAQDKDGRLWLGTTDGLLVVNTSNPAKFTYAMYQKIPGDAHSLGNNDIQFIYRDSRNTMWLATSGGGLNQAIGDDPMKRLRFEVYTTQHGLPNDYLLSCQEDQEHNLWIATQTGLSKFDLQKKIFRNYNSYDGVPQYAFSEASGIRQQNGQLVFGTIKGFLTFDPNAIVNHPIAAEMALTNLQINNANIVTGGKDNILPVSLDYTPVLKLAYNQNNISIDYRVLDYRSSDKQSYAYRLQGFDTGWHYNRSERRATYTNLPPGDYVFEVKCINPDLYSKEPVKRIQITILPPWWKTWWAYLIYVLAAAIIFEIVRRATITNLRLRQRIAVEKKLAELKLNFFTNVSHELRTPLTLIVNPIEEIGRQENLSTQGRQYIEVVRKNAHRMARFVNQLLDLRKLQSGKASIHTSRVEVISFVKSIGEYFLELAKEKRIDFQVVSESKEIEAWLDLNKIETVIYNLVANAFKFTPEGKAIRVHIKQLPDHNKLQFEVSDQGKGVPPELLNQIFELFYEETETNSKSMKGTGIGLALSKEMITLHGGTITARNNEAGGLTVTVVVPVGKAEAPKTTLAFQPPIEGVNPELGMNRETPAPAVAQDGNQPLLLVVEDNNDLRSFLRAQFITHYRVEVAENGEEGLAKAIELQPDLVLSDVMMPKMNGIQLLDNLKNNLATSHIPVILLTAKSAVESQIEGLEYGADYYITKPFRQDFLEAAIRNLISKRKKILASLLDNKKTIELEPGDVSITSRDETFLQQIVAIVEEKMTDADFNIDTVAETVTMGRTTFYRKFKGLTGLAPVEFVREMRLKRAKQLLDAGAGNISEIAYSVGFNNAKYFSTCFKARYEVTPSEYVKKHYKQDL</sequence>
<evidence type="ECO:0000256" key="5">
    <source>
        <dbReference type="ARBA" id="ARBA00023125"/>
    </source>
</evidence>
<dbReference type="InterPro" id="IPR011110">
    <property type="entry name" value="Reg_prop"/>
</dbReference>
<dbReference type="InterPro" id="IPR011006">
    <property type="entry name" value="CheY-like_superfamily"/>
</dbReference>
<keyword evidence="5" id="KW-0238">DNA-binding</keyword>
<protein>
    <recommendedName>
        <fullName evidence="2">histidine kinase</fullName>
        <ecNumber evidence="2">2.7.13.3</ecNumber>
    </recommendedName>
</protein>
<dbReference type="InterPro" id="IPR036097">
    <property type="entry name" value="HisK_dim/P_sf"/>
</dbReference>
<dbReference type="Pfam" id="PF00512">
    <property type="entry name" value="HisKA"/>
    <property type="match status" value="1"/>
</dbReference>
<keyword evidence="12" id="KW-1185">Reference proteome</keyword>
<keyword evidence="6" id="KW-0804">Transcription</keyword>
<evidence type="ECO:0000259" key="9">
    <source>
        <dbReference type="PROSITE" id="PS50109"/>
    </source>
</evidence>
<dbReference type="Pfam" id="PF02518">
    <property type="entry name" value="HATPase_c"/>
    <property type="match status" value="1"/>
</dbReference>
<feature type="modified residue" description="4-aspartylphosphate" evidence="7">
    <location>
        <position position="1256"/>
    </location>
</feature>
<dbReference type="PROSITE" id="PS50109">
    <property type="entry name" value="HIS_KIN"/>
    <property type="match status" value="1"/>
</dbReference>
<dbReference type="SMART" id="SM00388">
    <property type="entry name" value="HisKA"/>
    <property type="match status" value="1"/>
</dbReference>
<dbReference type="InterPro" id="IPR003661">
    <property type="entry name" value="HisK_dim/P_dom"/>
</dbReference>
<evidence type="ECO:0000256" key="2">
    <source>
        <dbReference type="ARBA" id="ARBA00012438"/>
    </source>
</evidence>
<dbReference type="Gene3D" id="3.40.50.2300">
    <property type="match status" value="1"/>
</dbReference>
<dbReference type="CDD" id="cd17574">
    <property type="entry name" value="REC_OmpR"/>
    <property type="match status" value="1"/>
</dbReference>
<dbReference type="SUPFAM" id="SSF47384">
    <property type="entry name" value="Homodimeric domain of signal transducing histidine kinase"/>
    <property type="match status" value="1"/>
</dbReference>
<dbReference type="InterPro" id="IPR005467">
    <property type="entry name" value="His_kinase_dom"/>
</dbReference>
<comment type="catalytic activity">
    <reaction evidence="1">
        <text>ATP + protein L-histidine = ADP + protein N-phospho-L-histidine.</text>
        <dbReference type="EC" id="2.7.13.3"/>
    </reaction>
</comment>
<gene>
    <name evidence="11" type="ORF">J7I42_10120</name>
</gene>
<evidence type="ECO:0000313" key="11">
    <source>
        <dbReference type="EMBL" id="MBO9200618.1"/>
    </source>
</evidence>
<dbReference type="Pfam" id="PF07494">
    <property type="entry name" value="Reg_prop"/>
    <property type="match status" value="3"/>
</dbReference>
<dbReference type="InterPro" id="IPR018060">
    <property type="entry name" value="HTH_AraC"/>
</dbReference>
<dbReference type="PANTHER" id="PTHR43547">
    <property type="entry name" value="TWO-COMPONENT HISTIDINE KINASE"/>
    <property type="match status" value="1"/>
</dbReference>
<dbReference type="Gene3D" id="2.60.40.10">
    <property type="entry name" value="Immunoglobulins"/>
    <property type="match status" value="1"/>
</dbReference>
<feature type="domain" description="Histidine kinase" evidence="9">
    <location>
        <begin position="949"/>
        <end position="1168"/>
    </location>
</feature>
<keyword evidence="3 7" id="KW-0597">Phosphoprotein</keyword>
<dbReference type="Gene3D" id="1.10.10.60">
    <property type="entry name" value="Homeodomain-like"/>
    <property type="match status" value="2"/>
</dbReference>
<dbReference type="SMART" id="SM00387">
    <property type="entry name" value="HATPase_c"/>
    <property type="match status" value="1"/>
</dbReference>
<feature type="domain" description="Response regulatory" evidence="10">
    <location>
        <begin position="1208"/>
        <end position="1323"/>
    </location>
</feature>
<dbReference type="InterPro" id="IPR009057">
    <property type="entry name" value="Homeodomain-like_sf"/>
</dbReference>
<dbReference type="InterPro" id="IPR036890">
    <property type="entry name" value="HATPase_C_sf"/>
</dbReference>
<evidence type="ECO:0000313" key="12">
    <source>
        <dbReference type="Proteomes" id="UP000677244"/>
    </source>
</evidence>
<keyword evidence="4" id="KW-0805">Transcription regulation</keyword>
<dbReference type="SUPFAM" id="SSF63829">
    <property type="entry name" value="Calcium-dependent phosphotriesterase"/>
    <property type="match status" value="3"/>
</dbReference>
<dbReference type="PROSITE" id="PS01124">
    <property type="entry name" value="HTH_ARAC_FAMILY_2"/>
    <property type="match status" value="1"/>
</dbReference>
<accession>A0ABS3YRV0</accession>
<dbReference type="InterPro" id="IPR001789">
    <property type="entry name" value="Sig_transdc_resp-reg_receiver"/>
</dbReference>
<dbReference type="InterPro" id="IPR004358">
    <property type="entry name" value="Sig_transdc_His_kin-like_C"/>
</dbReference>
<dbReference type="Pfam" id="PF07495">
    <property type="entry name" value="Y_Y_Y"/>
    <property type="match status" value="1"/>
</dbReference>
<dbReference type="Pfam" id="PF12833">
    <property type="entry name" value="HTH_18"/>
    <property type="match status" value="1"/>
</dbReference>
<dbReference type="PANTHER" id="PTHR43547:SF2">
    <property type="entry name" value="HYBRID SIGNAL TRANSDUCTION HISTIDINE KINASE C"/>
    <property type="match status" value="1"/>
</dbReference>
<dbReference type="InterPro" id="IPR013783">
    <property type="entry name" value="Ig-like_fold"/>
</dbReference>
<dbReference type="EMBL" id="JAGHKO010000001">
    <property type="protein sequence ID" value="MBO9200618.1"/>
    <property type="molecule type" value="Genomic_DNA"/>
</dbReference>
<dbReference type="InterPro" id="IPR003594">
    <property type="entry name" value="HATPase_dom"/>
</dbReference>
<dbReference type="RefSeq" id="WP_209138658.1">
    <property type="nucleotide sequence ID" value="NZ_JAGHKO010000001.1"/>
</dbReference>
<dbReference type="PROSITE" id="PS50110">
    <property type="entry name" value="RESPONSE_REGULATORY"/>
    <property type="match status" value="1"/>
</dbReference>
<dbReference type="InterPro" id="IPR015943">
    <property type="entry name" value="WD40/YVTN_repeat-like_dom_sf"/>
</dbReference>
<evidence type="ECO:0000256" key="4">
    <source>
        <dbReference type="ARBA" id="ARBA00023015"/>
    </source>
</evidence>
<evidence type="ECO:0000259" key="10">
    <source>
        <dbReference type="PROSITE" id="PS50110"/>
    </source>
</evidence>
<evidence type="ECO:0000256" key="3">
    <source>
        <dbReference type="ARBA" id="ARBA00022553"/>
    </source>
</evidence>
<dbReference type="SUPFAM" id="SSF46689">
    <property type="entry name" value="Homeodomain-like"/>
    <property type="match status" value="1"/>
</dbReference>
<evidence type="ECO:0000256" key="6">
    <source>
        <dbReference type="ARBA" id="ARBA00023163"/>
    </source>
</evidence>
<dbReference type="PROSITE" id="PS00041">
    <property type="entry name" value="HTH_ARAC_FAMILY_1"/>
    <property type="match status" value="1"/>
</dbReference>